<dbReference type="Proteomes" id="UP001154400">
    <property type="component" value="Chromosome"/>
</dbReference>
<keyword evidence="1" id="KW-0449">Lipoprotein</keyword>
<dbReference type="PROSITE" id="PS51257">
    <property type="entry name" value="PROKAR_LIPOPROTEIN"/>
    <property type="match status" value="1"/>
</dbReference>
<name>A0A3S5Y4Y3_RHOH1</name>
<reference evidence="1" key="1">
    <citation type="journal article" date="2010" name="PLoS Genet.">
        <title>The genome of a pathogenic rhodococcus: cooptive virulence underpinned by key gene acquisitions.</title>
        <authorList>
            <person name="Letek M."/>
            <person name="Gonzalez P."/>
            <person name="Macarthur I."/>
            <person name="Rodriguez H."/>
            <person name="Freeman T.C."/>
            <person name="Valero-Rello A."/>
            <person name="Blanco M."/>
            <person name="Buckley T."/>
            <person name="Cherevach I."/>
            <person name="Fahey R."/>
            <person name="Hapeshi A."/>
            <person name="Holdstock J."/>
            <person name="Leadon D."/>
            <person name="Navas J."/>
            <person name="Ocampo A."/>
            <person name="Quail M.A."/>
            <person name="Sanders M."/>
            <person name="Scortti M.M."/>
            <person name="Prescott J.F."/>
            <person name="Fogarty U."/>
            <person name="Meijer W.G."/>
            <person name="Parkhill J."/>
            <person name="Bentley S.D."/>
            <person name="Vazquez-Boland J.A."/>
        </authorList>
    </citation>
    <scope>NUCLEOTIDE SEQUENCE [LARGE SCALE GENOMIC DNA]</scope>
    <source>
        <strain evidence="1 2">103S</strain>
    </source>
</reference>
<dbReference type="Gene3D" id="3.30.10.20">
    <property type="match status" value="1"/>
</dbReference>
<protein>
    <submittedName>
        <fullName evidence="1">Lipoprotein</fullName>
    </submittedName>
</protein>
<proteinExistence type="predicted"/>
<organism evidence="1">
    <name type="scientific">Rhodococcus hoagii (strain 103S)</name>
    <name type="common">Rhodococcus equi</name>
    <dbReference type="NCBI Taxonomy" id="685727"/>
    <lineage>
        <taxon>Bacteria</taxon>
        <taxon>Bacillati</taxon>
        <taxon>Actinomycetota</taxon>
        <taxon>Actinomycetes</taxon>
        <taxon>Mycobacteriales</taxon>
        <taxon>Nocardiaceae</taxon>
        <taxon>Prescottella</taxon>
    </lineage>
</organism>
<dbReference type="AlphaFoldDB" id="A0A3S5Y4Y3"/>
<evidence type="ECO:0000313" key="2">
    <source>
        <dbReference type="Proteomes" id="UP000006892"/>
    </source>
</evidence>
<gene>
    <name evidence="1" type="ordered locus">REQ_15670</name>
</gene>
<dbReference type="EMBL" id="FN563149">
    <property type="protein sequence ID" value="CBH47644.1"/>
    <property type="molecule type" value="Genomic_DNA"/>
</dbReference>
<sequence length="164" mass="16023">MTTSGVRVVRGNRSVGVAVALGIGVAVAGSLSACGSSDDTTAAAQATTTATVAVPATSLAPPVSASVVAPSPTVPAPASAPASVSAPTLVPMPNVMCMNLQDAQDLIQENGVFFSRSADASGKGRNQVVDSNWIVVGQTPAVGALIGEGDAVLSVVKIGEPNPC</sequence>
<accession>A0A3S5Y4Y3</accession>
<dbReference type="KEGG" id="req:REQ_15670"/>
<evidence type="ECO:0000313" key="1">
    <source>
        <dbReference type="EMBL" id="CBH47644.1"/>
    </source>
</evidence>
<dbReference type="RefSeq" id="WP_013415486.1">
    <property type="nucleotide sequence ID" value="NC_014659.1"/>
</dbReference>